<evidence type="ECO:0000256" key="2">
    <source>
        <dbReference type="SAM" id="MobiDB-lite"/>
    </source>
</evidence>
<dbReference type="GO" id="GO:0005880">
    <property type="term" value="C:nuclear microtubule"/>
    <property type="evidence" value="ECO:0007669"/>
    <property type="project" value="TreeGrafter"/>
</dbReference>
<evidence type="ECO:0000313" key="4">
    <source>
        <dbReference type="Proteomes" id="UP000593564"/>
    </source>
</evidence>
<protein>
    <recommendedName>
        <fullName evidence="5">QWRF motif-containing protein 2</fullName>
    </recommendedName>
</protein>
<dbReference type="InterPro" id="IPR007573">
    <property type="entry name" value="QWRF"/>
</dbReference>
<organism evidence="3 4">
    <name type="scientific">Camellia sinensis</name>
    <name type="common">Tea plant</name>
    <name type="synonym">Thea sinensis</name>
    <dbReference type="NCBI Taxonomy" id="4442"/>
    <lineage>
        <taxon>Eukaryota</taxon>
        <taxon>Viridiplantae</taxon>
        <taxon>Streptophyta</taxon>
        <taxon>Embryophyta</taxon>
        <taxon>Tracheophyta</taxon>
        <taxon>Spermatophyta</taxon>
        <taxon>Magnoliopsida</taxon>
        <taxon>eudicotyledons</taxon>
        <taxon>Gunneridae</taxon>
        <taxon>Pentapetalae</taxon>
        <taxon>asterids</taxon>
        <taxon>Ericales</taxon>
        <taxon>Theaceae</taxon>
        <taxon>Camellia</taxon>
    </lineage>
</organism>
<comment type="caution">
    <text evidence="3">The sequence shown here is derived from an EMBL/GenBank/DDBJ whole genome shotgun (WGS) entry which is preliminary data.</text>
</comment>
<reference evidence="4" key="1">
    <citation type="journal article" date="2020" name="Nat. Commun.">
        <title>Genome assembly of wild tea tree DASZ reveals pedigree and selection history of tea varieties.</title>
        <authorList>
            <person name="Zhang W."/>
            <person name="Zhang Y."/>
            <person name="Qiu H."/>
            <person name="Guo Y."/>
            <person name="Wan H."/>
            <person name="Zhang X."/>
            <person name="Scossa F."/>
            <person name="Alseekh S."/>
            <person name="Zhang Q."/>
            <person name="Wang P."/>
            <person name="Xu L."/>
            <person name="Schmidt M.H."/>
            <person name="Jia X."/>
            <person name="Li D."/>
            <person name="Zhu A."/>
            <person name="Guo F."/>
            <person name="Chen W."/>
            <person name="Ni D."/>
            <person name="Usadel B."/>
            <person name="Fernie A.R."/>
            <person name="Wen W."/>
        </authorList>
    </citation>
    <scope>NUCLEOTIDE SEQUENCE [LARGE SCALE GENOMIC DNA]</scope>
    <source>
        <strain evidence="4">cv. G240</strain>
    </source>
</reference>
<reference evidence="3 4" key="2">
    <citation type="submission" date="2020-07" db="EMBL/GenBank/DDBJ databases">
        <title>Genome assembly of wild tea tree DASZ reveals pedigree and selection history of tea varieties.</title>
        <authorList>
            <person name="Zhang W."/>
        </authorList>
    </citation>
    <scope>NUCLEOTIDE SEQUENCE [LARGE SCALE GENOMIC DNA]</scope>
    <source>
        <strain evidence="4">cv. G240</strain>
        <tissue evidence="3">Leaf</tissue>
    </source>
</reference>
<name>A0A7J7HTW9_CAMSI</name>
<comment type="similarity">
    <text evidence="1">Belongs to the QWRF family.</text>
</comment>
<proteinExistence type="inferred from homology"/>
<dbReference type="PANTHER" id="PTHR31807">
    <property type="entry name" value="AUGMIN FAMILY MEMBER"/>
    <property type="match status" value="1"/>
</dbReference>
<dbReference type="GO" id="GO:0005737">
    <property type="term" value="C:cytoplasm"/>
    <property type="evidence" value="ECO:0007669"/>
    <property type="project" value="TreeGrafter"/>
</dbReference>
<dbReference type="GO" id="GO:0051225">
    <property type="term" value="P:spindle assembly"/>
    <property type="evidence" value="ECO:0007669"/>
    <property type="project" value="TreeGrafter"/>
</dbReference>
<dbReference type="Pfam" id="PF04484">
    <property type="entry name" value="QWRF"/>
    <property type="match status" value="1"/>
</dbReference>
<evidence type="ECO:0008006" key="5">
    <source>
        <dbReference type="Google" id="ProtNLM"/>
    </source>
</evidence>
<feature type="compositionally biased region" description="Low complexity" evidence="2">
    <location>
        <begin position="353"/>
        <end position="368"/>
    </location>
</feature>
<feature type="region of interest" description="Disordered" evidence="2">
    <location>
        <begin position="15"/>
        <end position="124"/>
    </location>
</feature>
<dbReference type="AlphaFoldDB" id="A0A7J7HTW9"/>
<keyword evidence="4" id="KW-1185">Reference proteome</keyword>
<feature type="region of interest" description="Disordered" evidence="2">
    <location>
        <begin position="150"/>
        <end position="197"/>
    </location>
</feature>
<accession>A0A7J7HTW9</accession>
<dbReference type="EMBL" id="JACBKZ010000003">
    <property type="protein sequence ID" value="KAF5955516.1"/>
    <property type="molecule type" value="Genomic_DNA"/>
</dbReference>
<feature type="compositionally biased region" description="Basic and acidic residues" evidence="2">
    <location>
        <begin position="186"/>
        <end position="197"/>
    </location>
</feature>
<gene>
    <name evidence="3" type="ORF">HYC85_008372</name>
</gene>
<evidence type="ECO:0000256" key="1">
    <source>
        <dbReference type="ARBA" id="ARBA00010016"/>
    </source>
</evidence>
<evidence type="ECO:0000313" key="3">
    <source>
        <dbReference type="EMBL" id="KAF5955516.1"/>
    </source>
</evidence>
<dbReference type="Proteomes" id="UP000593564">
    <property type="component" value="Unassembled WGS sequence"/>
</dbReference>
<sequence length="624" mass="67490">MVAAVSAMPIYKVSSQGGALQSPKRTPLLPSESDNGVVGTRRPKSREVISRYFSSTSSTSTTTTSNSTSSSSNSCSSRRSPSPLVSRTVPMTPMPASSAAIKRSQSVERRRPATPRPNTPGNAGEMSAAAKLLVNSSRSLSVSFQGQSFSLPISKTKPAPATSSSRKATPERRKATPVRNQTENSKPNDEHRWPGRSREVSFLTRSLDCAVEKKKLGGSGSVVRALQQSMIIESTKTSFNGRLKVQPTNTELDKSPEASDLVALDTESVSSGSTGGVQEFGNVSQVREGTRGIIVPARFWQETTNRLRRLPEPGSPVSKNNGLKTIAQSKLSAMKKSFIDSPISSPLRGAVRPASPSKVVTSSASSPSRGMQSPSRVRNGVGSMLNNNNLSNTPSILSFAADVRRGKVGENRILDAHLLRLLYNRHLQWRFMNARADAAMLVQKVTAEKSLYNAWVTTSKLRHSVKSKRVELQVLRKNLKLYSILKGQMLHLDDWDLIDRDHSISLSGAIEALESSTLRLPVVGGARADIQSVKDAISSAVDVMQVMASSICALLTKVDQVNSLASQLANITAKERGLLDQCKDLLSTLTALQAKDCSLRTHILQQRHTPLSLTTEKVRSRGTP</sequence>
<feature type="compositionally biased region" description="Low complexity" evidence="2">
    <location>
        <begin position="54"/>
        <end position="83"/>
    </location>
</feature>
<dbReference type="PANTHER" id="PTHR31807:SF52">
    <property type="entry name" value="QWRF FAMILY PROTEIN"/>
    <property type="match status" value="1"/>
</dbReference>
<dbReference type="GO" id="GO:0008017">
    <property type="term" value="F:microtubule binding"/>
    <property type="evidence" value="ECO:0007669"/>
    <property type="project" value="TreeGrafter"/>
</dbReference>
<feature type="region of interest" description="Disordered" evidence="2">
    <location>
        <begin position="345"/>
        <end position="380"/>
    </location>
</feature>